<dbReference type="CDD" id="cd00683">
    <property type="entry name" value="Trans_IPPS_HH"/>
    <property type="match status" value="1"/>
</dbReference>
<dbReference type="Pfam" id="PF00494">
    <property type="entry name" value="SQS_PSY"/>
    <property type="match status" value="1"/>
</dbReference>
<comment type="pathway">
    <text evidence="1">Carotenoid biosynthesis; phytoene biosynthesis.</text>
</comment>
<evidence type="ECO:0000256" key="2">
    <source>
        <dbReference type="ARBA" id="ARBA00022679"/>
    </source>
</evidence>
<dbReference type="NCBIfam" id="TIGR03465">
    <property type="entry name" value="HpnD"/>
    <property type="match status" value="1"/>
</dbReference>
<evidence type="ECO:0000256" key="1">
    <source>
        <dbReference type="ARBA" id="ARBA00004684"/>
    </source>
</evidence>
<dbReference type="Proteomes" id="UP000198852">
    <property type="component" value="Unassembled WGS sequence"/>
</dbReference>
<dbReference type="SFLD" id="SFLDG01018">
    <property type="entry name" value="Squalene/Phytoene_Synthase_Lik"/>
    <property type="match status" value="1"/>
</dbReference>
<dbReference type="InterPro" id="IPR017828">
    <property type="entry name" value="SQ_synth_HpnD-like"/>
</dbReference>
<dbReference type="GO" id="GO:0016117">
    <property type="term" value="P:carotenoid biosynthetic process"/>
    <property type="evidence" value="ECO:0007669"/>
    <property type="project" value="InterPro"/>
</dbReference>
<dbReference type="EMBL" id="FOZX01000011">
    <property type="protein sequence ID" value="SFT01915.1"/>
    <property type="molecule type" value="Genomic_DNA"/>
</dbReference>
<dbReference type="OrthoDB" id="9807580at2"/>
<dbReference type="InterPro" id="IPR019845">
    <property type="entry name" value="Squalene/phytoene_synthase_CS"/>
</dbReference>
<keyword evidence="2 3" id="KW-0808">Transferase</keyword>
<dbReference type="SFLD" id="SFLDS00005">
    <property type="entry name" value="Isoprenoid_Synthase_Type_I"/>
    <property type="match status" value="1"/>
</dbReference>
<dbReference type="Gene3D" id="1.10.600.10">
    <property type="entry name" value="Farnesyl Diphosphate Synthase"/>
    <property type="match status" value="1"/>
</dbReference>
<dbReference type="PROSITE" id="PS01045">
    <property type="entry name" value="SQUALEN_PHYTOEN_SYN_2"/>
    <property type="match status" value="1"/>
</dbReference>
<reference evidence="4" key="1">
    <citation type="submission" date="2016-10" db="EMBL/GenBank/DDBJ databases">
        <authorList>
            <person name="Varghese N."/>
            <person name="Submissions S."/>
        </authorList>
    </citation>
    <scope>NUCLEOTIDE SEQUENCE [LARGE SCALE GENOMIC DNA]</scope>
    <source>
        <strain evidence="4">DSM 44771</strain>
    </source>
</reference>
<proteinExistence type="predicted"/>
<dbReference type="InterPro" id="IPR044843">
    <property type="entry name" value="Trans_IPPS_bact-type"/>
</dbReference>
<dbReference type="GO" id="GO:0051996">
    <property type="term" value="F:squalene synthase [NAD(P)H] activity"/>
    <property type="evidence" value="ECO:0007669"/>
    <property type="project" value="InterPro"/>
</dbReference>
<dbReference type="AlphaFoldDB" id="A0A1I6UKC4"/>
<evidence type="ECO:0000313" key="4">
    <source>
        <dbReference type="Proteomes" id="UP000198852"/>
    </source>
</evidence>
<dbReference type="STRING" id="95161.SAMN05660874_05016"/>
<dbReference type="InterPro" id="IPR033904">
    <property type="entry name" value="Trans_IPPS_HH"/>
</dbReference>
<dbReference type="SFLD" id="SFLDG01212">
    <property type="entry name" value="Phytoene_synthase_like"/>
    <property type="match status" value="1"/>
</dbReference>
<accession>A0A1I6UKC4</accession>
<evidence type="ECO:0000313" key="3">
    <source>
        <dbReference type="EMBL" id="SFT01915.1"/>
    </source>
</evidence>
<dbReference type="UniPathway" id="UPA00799"/>
<dbReference type="SUPFAM" id="SSF48576">
    <property type="entry name" value="Terpenoid synthases"/>
    <property type="match status" value="1"/>
</dbReference>
<keyword evidence="4" id="KW-1185">Reference proteome</keyword>
<dbReference type="RefSeq" id="WP_093422705.1">
    <property type="nucleotide sequence ID" value="NZ_FOZX01000011.1"/>
</dbReference>
<organism evidence="3 4">
    <name type="scientific">Saccharopolyspora flava</name>
    <dbReference type="NCBI Taxonomy" id="95161"/>
    <lineage>
        <taxon>Bacteria</taxon>
        <taxon>Bacillati</taxon>
        <taxon>Actinomycetota</taxon>
        <taxon>Actinomycetes</taxon>
        <taxon>Pseudonocardiales</taxon>
        <taxon>Pseudonocardiaceae</taxon>
        <taxon>Saccharopolyspora</taxon>
    </lineage>
</organism>
<dbReference type="InterPro" id="IPR008949">
    <property type="entry name" value="Isoprenoid_synthase_dom_sf"/>
</dbReference>
<dbReference type="GO" id="GO:0004311">
    <property type="term" value="F:geranylgeranyl diphosphate synthase activity"/>
    <property type="evidence" value="ECO:0007669"/>
    <property type="project" value="InterPro"/>
</dbReference>
<sequence length="287" mass="31834">MTQPTQIRDAYQECERITREQARNFSYGIRLLPGPKRRALSAVYAFARRVDDIGDGELPREDKLRELKQCREAVHQASIGSADPVLAALADVASRMPLPLEAFDELIDGCEADVRGTGYTTFDELLHYCRCVAGSIGRLSLGVFGTDDPDTATPRADALGVALQLTNILRDVREDQLNGRVYLPADDLAHFGVRLEPGSGFVEDSARWNRLVRFQAARAERWYIEGFRLLPMLDRRSRACCASMAGIYHELLVRIACNPNAAMHQRTSLTGWRKAGVAARSLAGMAP</sequence>
<dbReference type="InterPro" id="IPR002060">
    <property type="entry name" value="Squ/phyt_synthse"/>
</dbReference>
<dbReference type="PANTHER" id="PTHR31480">
    <property type="entry name" value="BIFUNCTIONAL LYCOPENE CYCLASE/PHYTOENE SYNTHASE"/>
    <property type="match status" value="1"/>
</dbReference>
<name>A0A1I6UKC4_9PSEU</name>
<protein>
    <submittedName>
        <fullName evidence="3">Farnesyl-diphosphate farnesyltransferase</fullName>
    </submittedName>
</protein>
<gene>
    <name evidence="3" type="ORF">SAMN05660874_05016</name>
</gene>